<evidence type="ECO:0000313" key="1">
    <source>
        <dbReference type="EMBL" id="BDT97475.1"/>
    </source>
</evidence>
<accession>A0ABN6TX72</accession>
<organism evidence="1 2">
    <name type="scientific">Nocardia sputorum</name>
    <dbReference type="NCBI Taxonomy" id="2984338"/>
    <lineage>
        <taxon>Bacteria</taxon>
        <taxon>Bacillati</taxon>
        <taxon>Actinomycetota</taxon>
        <taxon>Actinomycetes</taxon>
        <taxon>Mycobacteriales</taxon>
        <taxon>Nocardiaceae</taxon>
        <taxon>Nocardia</taxon>
    </lineage>
</organism>
<keyword evidence="2" id="KW-1185">Reference proteome</keyword>
<dbReference type="Proteomes" id="UP001317870">
    <property type="component" value="Chromosome"/>
</dbReference>
<sequence length="203" mass="23029">MVPCPVTGARATLTCSDHDEKELSVGNDEQLAMDLGIPVEQTEWGKWVDPARRKAQAQKFMDHAGISRIPSKPWPEGSAEVKRLDPIVAELFPDMATAMAPENADMADAFICFIGECFIRFAGARWFDCEWFGREHSFYPGVNPAVECDTYDEDEIVMWRLMDSMIGYDPEDHDGMFSYIAAAVREYASYHEEKRQEESANRT</sequence>
<name>A0ABN6TX72_9NOCA</name>
<proteinExistence type="predicted"/>
<protein>
    <submittedName>
        <fullName evidence="1">Uncharacterized protein</fullName>
    </submittedName>
</protein>
<reference evidence="1 2" key="1">
    <citation type="submission" date="2022-11" db="EMBL/GenBank/DDBJ databases">
        <title>Genome Sequencing of Nocardia sp. ON39_IFM12276 and assembly.</title>
        <authorList>
            <person name="Shimojima M."/>
            <person name="Toyokawa M."/>
            <person name="Uesaka K."/>
        </authorList>
    </citation>
    <scope>NUCLEOTIDE SEQUENCE [LARGE SCALE GENOMIC DNA]</scope>
    <source>
        <strain evidence="1 2">IFM 12276</strain>
    </source>
</reference>
<dbReference type="EMBL" id="AP026978">
    <property type="protein sequence ID" value="BDT97475.1"/>
    <property type="molecule type" value="Genomic_DNA"/>
</dbReference>
<gene>
    <name evidence="1" type="ORF">IFM12276_05040</name>
</gene>
<evidence type="ECO:0000313" key="2">
    <source>
        <dbReference type="Proteomes" id="UP001317870"/>
    </source>
</evidence>